<dbReference type="InterPro" id="IPR008271">
    <property type="entry name" value="Ser/Thr_kinase_AS"/>
</dbReference>
<sequence length="1036" mass="119135">MDDNNNTDRSAQETINAQETLDAQENIAAQETLDAQETLEKMHQSVTKEKIPKKIGRYEIISELGRGGMGVVFKAKDTKLNRIVALKVLIGNILTQERKTRFFAEAQSMAKLNHENIIKLYDYGDDNGVCFFTMDYIEGQTLDKLLKQQPISLKKTALIIEKICRAMSYCHSQKIIHRDLKPSNIMMKDGKPFVMDFGIAKQEAGDEEGLTKSGAIIGSPHYMSPEQAEGDRKNIDSRTDVYSLGMILYHCITGKPCFADESVMKILMKIMRDPPVPPRQIKPRIPESLEKICLKALEKTKEDRYASMELFANDIRKFIRGEDVNIRLSKPSSPAKKWSLIAAAVVVVAICALAFGGNSRIQELRTASTNYLEQGFSQKAVDTAQQILYDEIDDEDAWQIWFSANYQLLSKNSYTGVEDNFKKMTDNIPLQFEVETIALKSALQAQKLIQERSLRKAQEQWLTLQAQNRILLDPSLKKTIENLQGEIKATKLAIEKEKTQRAEQEKLAEKKKQEQLELERQAKLKQQELQKQLEEQERKAAKLKEELDRKEQLLAAEKKRAQEQKDAKERERLLREKQRKIAEERERQLREREDDFLKRRGERRNGRNGRNGRPPHEPPLGEKWQEGPPHEKPAKTQMFRCNIRRDGHTFAPDVTTPIVKKEKLYGKFAFATAPVIVGRSLYIHNQVTMFKIGLDDLEIKQTFLKPKQNFTTQTIKLAKARIKEERSALLWHNGVLYFACNAPVKRRKKIPSFFCAVKTRPDKDILIDSLKMPTQITTSPLVYKNNIYFGCRDGYIYVLALRNGKLEVVTKYGRGKRAVISSPIILNNRLIVKHDSPHVFSYSLKKRNDVLFKKIGNANLTTPVAYDNLLFFTNASGYVGCLDQKLEEQWLFNEEPATPITSLGISADHAYIFYRKGIIQVLDRFENRPIGFGDIGPTRSSPIFTRNYMYIGNDAQNRQGSQLHIFDLNHLFDEGEYENEHEEFEEEYIDESHEYEIKIHSKSRPLKGDIVAEPLLHNGRIYVVTTAGYLYVMANR</sequence>
<dbReference type="SUPFAM" id="SSF56112">
    <property type="entry name" value="Protein kinase-like (PK-like)"/>
    <property type="match status" value="1"/>
</dbReference>
<keyword evidence="12" id="KW-1185">Reference proteome</keyword>
<evidence type="ECO:0000256" key="8">
    <source>
        <dbReference type="SAM" id="Coils"/>
    </source>
</evidence>
<feature type="coiled-coil region" evidence="8">
    <location>
        <begin position="440"/>
        <end position="594"/>
    </location>
</feature>
<dbReference type="InterPro" id="IPR011047">
    <property type="entry name" value="Quinoprotein_ADH-like_sf"/>
</dbReference>
<evidence type="ECO:0000313" key="12">
    <source>
        <dbReference type="Proteomes" id="UP000326354"/>
    </source>
</evidence>
<evidence type="ECO:0000256" key="9">
    <source>
        <dbReference type="SAM" id="MobiDB-lite"/>
    </source>
</evidence>
<accession>A0A5S9IQ25</accession>
<dbReference type="CDD" id="cd14014">
    <property type="entry name" value="STKc_PknB_like"/>
    <property type="match status" value="1"/>
</dbReference>
<keyword evidence="5 11" id="KW-0418">Kinase</keyword>
<dbReference type="InterPro" id="IPR011009">
    <property type="entry name" value="Kinase-like_dom_sf"/>
</dbReference>
<dbReference type="EC" id="2.7.11.1" evidence="1"/>
<dbReference type="PANTHER" id="PTHR43289:SF6">
    <property type="entry name" value="SERINE_THREONINE-PROTEIN KINASE NEKL-3"/>
    <property type="match status" value="1"/>
</dbReference>
<keyword evidence="6 7" id="KW-0067">ATP-binding</keyword>
<dbReference type="SMART" id="SM00220">
    <property type="entry name" value="S_TKc"/>
    <property type="match status" value="1"/>
</dbReference>
<protein>
    <recommendedName>
        <fullName evidence="1">non-specific serine/threonine protein kinase</fullName>
        <ecNumber evidence="1">2.7.11.1</ecNumber>
    </recommendedName>
</protein>
<dbReference type="SUPFAM" id="SSF50998">
    <property type="entry name" value="Quinoprotein alcohol dehydrogenase-like"/>
    <property type="match status" value="1"/>
</dbReference>
<gene>
    <name evidence="11" type="ORF">UABAM_04192</name>
</gene>
<evidence type="ECO:0000256" key="5">
    <source>
        <dbReference type="ARBA" id="ARBA00022777"/>
    </source>
</evidence>
<dbReference type="EMBL" id="AP019860">
    <property type="protein sequence ID" value="BBM85814.1"/>
    <property type="molecule type" value="Genomic_DNA"/>
</dbReference>
<dbReference type="PROSITE" id="PS00108">
    <property type="entry name" value="PROTEIN_KINASE_ST"/>
    <property type="match status" value="1"/>
</dbReference>
<dbReference type="PROSITE" id="PS00107">
    <property type="entry name" value="PROTEIN_KINASE_ATP"/>
    <property type="match status" value="1"/>
</dbReference>
<evidence type="ECO:0000256" key="1">
    <source>
        <dbReference type="ARBA" id="ARBA00012513"/>
    </source>
</evidence>
<dbReference type="FunFam" id="1.10.510.10:FF:000021">
    <property type="entry name" value="Serine/threonine protein kinase"/>
    <property type="match status" value="1"/>
</dbReference>
<dbReference type="InterPro" id="IPR015943">
    <property type="entry name" value="WD40/YVTN_repeat-like_dom_sf"/>
</dbReference>
<evidence type="ECO:0000256" key="4">
    <source>
        <dbReference type="ARBA" id="ARBA00022741"/>
    </source>
</evidence>
<dbReference type="Proteomes" id="UP000326354">
    <property type="component" value="Chromosome"/>
</dbReference>
<evidence type="ECO:0000256" key="6">
    <source>
        <dbReference type="ARBA" id="ARBA00022840"/>
    </source>
</evidence>
<dbReference type="PROSITE" id="PS50011">
    <property type="entry name" value="PROTEIN_KINASE_DOM"/>
    <property type="match status" value="1"/>
</dbReference>
<dbReference type="AlphaFoldDB" id="A0A5S9IQ25"/>
<keyword evidence="3" id="KW-0808">Transferase</keyword>
<evidence type="ECO:0000313" key="11">
    <source>
        <dbReference type="EMBL" id="BBM85814.1"/>
    </source>
</evidence>
<dbReference type="Gene3D" id="1.10.510.10">
    <property type="entry name" value="Transferase(Phosphotransferase) domain 1"/>
    <property type="match status" value="1"/>
</dbReference>
<evidence type="ECO:0000259" key="10">
    <source>
        <dbReference type="PROSITE" id="PS50011"/>
    </source>
</evidence>
<keyword evidence="2" id="KW-0723">Serine/threonine-protein kinase</keyword>
<feature type="compositionally biased region" description="Basic and acidic residues" evidence="9">
    <location>
        <begin position="614"/>
        <end position="633"/>
    </location>
</feature>
<dbReference type="RefSeq" id="WP_151969904.1">
    <property type="nucleotide sequence ID" value="NZ_AP019860.1"/>
</dbReference>
<dbReference type="InterPro" id="IPR017441">
    <property type="entry name" value="Protein_kinase_ATP_BS"/>
</dbReference>
<name>A0A5S9IQ25_UABAM</name>
<dbReference type="Gene3D" id="3.30.200.20">
    <property type="entry name" value="Phosphorylase Kinase, domain 1"/>
    <property type="match status" value="1"/>
</dbReference>
<dbReference type="OrthoDB" id="292616at2"/>
<dbReference type="InterPro" id="IPR000719">
    <property type="entry name" value="Prot_kinase_dom"/>
</dbReference>
<proteinExistence type="predicted"/>
<dbReference type="KEGG" id="uam:UABAM_04192"/>
<feature type="region of interest" description="Disordered" evidence="9">
    <location>
        <begin position="597"/>
        <end position="633"/>
    </location>
</feature>
<feature type="domain" description="Protein kinase" evidence="10">
    <location>
        <begin position="58"/>
        <end position="319"/>
    </location>
</feature>
<keyword evidence="8" id="KW-0175">Coiled coil</keyword>
<dbReference type="GO" id="GO:0005524">
    <property type="term" value="F:ATP binding"/>
    <property type="evidence" value="ECO:0007669"/>
    <property type="project" value="UniProtKB-UniRule"/>
</dbReference>
<dbReference type="Pfam" id="PF00069">
    <property type="entry name" value="Pkinase"/>
    <property type="match status" value="1"/>
</dbReference>
<organism evidence="11 12">
    <name type="scientific">Uabimicrobium amorphum</name>
    <dbReference type="NCBI Taxonomy" id="2596890"/>
    <lineage>
        <taxon>Bacteria</taxon>
        <taxon>Pseudomonadati</taxon>
        <taxon>Planctomycetota</taxon>
        <taxon>Candidatus Uabimicrobiia</taxon>
        <taxon>Candidatus Uabimicrobiales</taxon>
        <taxon>Candidatus Uabimicrobiaceae</taxon>
        <taxon>Candidatus Uabimicrobium</taxon>
    </lineage>
</organism>
<dbReference type="GO" id="GO:0004674">
    <property type="term" value="F:protein serine/threonine kinase activity"/>
    <property type="evidence" value="ECO:0007669"/>
    <property type="project" value="UniProtKB-KW"/>
</dbReference>
<evidence type="ECO:0000256" key="2">
    <source>
        <dbReference type="ARBA" id="ARBA00022527"/>
    </source>
</evidence>
<dbReference type="Gene3D" id="2.130.10.10">
    <property type="entry name" value="YVTN repeat-like/Quinoprotein amine dehydrogenase"/>
    <property type="match status" value="1"/>
</dbReference>
<reference evidence="11 12" key="1">
    <citation type="submission" date="2019-08" db="EMBL/GenBank/DDBJ databases">
        <title>Complete genome sequence of Candidatus Uab amorphum.</title>
        <authorList>
            <person name="Shiratori T."/>
            <person name="Suzuki S."/>
            <person name="Kakizawa Y."/>
            <person name="Ishida K."/>
        </authorList>
    </citation>
    <scope>NUCLEOTIDE SEQUENCE [LARGE SCALE GENOMIC DNA]</scope>
    <source>
        <strain evidence="11 12">SRT547</strain>
    </source>
</reference>
<dbReference type="PANTHER" id="PTHR43289">
    <property type="entry name" value="MITOGEN-ACTIVATED PROTEIN KINASE KINASE KINASE 20-RELATED"/>
    <property type="match status" value="1"/>
</dbReference>
<keyword evidence="4 7" id="KW-0547">Nucleotide-binding</keyword>
<evidence type="ECO:0000256" key="7">
    <source>
        <dbReference type="PROSITE-ProRule" id="PRU10141"/>
    </source>
</evidence>
<evidence type="ECO:0000256" key="3">
    <source>
        <dbReference type="ARBA" id="ARBA00022679"/>
    </source>
</evidence>
<feature type="binding site" evidence="7">
    <location>
        <position position="87"/>
    </location>
    <ligand>
        <name>ATP</name>
        <dbReference type="ChEBI" id="CHEBI:30616"/>
    </ligand>
</feature>